<name>F8NIT9_SERL9</name>
<organism>
    <name type="scientific">Serpula lacrymans var. lacrymans (strain S7.9)</name>
    <name type="common">Dry rot fungus</name>
    <dbReference type="NCBI Taxonomy" id="578457"/>
    <lineage>
        <taxon>Eukaryota</taxon>
        <taxon>Fungi</taxon>
        <taxon>Dikarya</taxon>
        <taxon>Basidiomycota</taxon>
        <taxon>Agaricomycotina</taxon>
        <taxon>Agaricomycetes</taxon>
        <taxon>Agaricomycetidae</taxon>
        <taxon>Boletales</taxon>
        <taxon>Coniophorineae</taxon>
        <taxon>Serpulaceae</taxon>
        <taxon>Serpula</taxon>
    </lineage>
</organism>
<dbReference type="RefSeq" id="XP_007314246.1">
    <property type="nucleotide sequence ID" value="XM_007314184.1"/>
</dbReference>
<dbReference type="HOGENOM" id="CLU_3051869_0_0_1"/>
<proteinExistence type="predicted"/>
<dbReference type="Proteomes" id="UP000008064">
    <property type="component" value="Unassembled WGS sequence"/>
</dbReference>
<protein>
    <submittedName>
        <fullName evidence="2">Uncharacterized protein</fullName>
    </submittedName>
</protein>
<gene>
    <name evidence="2" type="ORF">SERLADRAFT_458441</name>
</gene>
<accession>F8NIT9</accession>
<sequence>MPMLKSESRQEGSHPNPRYFLQPARTARSTSDYFEFENEDEAFQPTLLDYAQSQ</sequence>
<dbReference type="KEGG" id="sla:SERLADRAFT_458441"/>
<evidence type="ECO:0000256" key="1">
    <source>
        <dbReference type="SAM" id="MobiDB-lite"/>
    </source>
</evidence>
<evidence type="ECO:0000313" key="2">
    <source>
        <dbReference type="EMBL" id="EGO30004.1"/>
    </source>
</evidence>
<feature type="compositionally biased region" description="Basic and acidic residues" evidence="1">
    <location>
        <begin position="1"/>
        <end position="12"/>
    </location>
</feature>
<dbReference type="EMBL" id="GL945429">
    <property type="protein sequence ID" value="EGO30004.1"/>
    <property type="molecule type" value="Genomic_DNA"/>
</dbReference>
<reference evidence="2" key="1">
    <citation type="submission" date="2011-04" db="EMBL/GenBank/DDBJ databases">
        <title>Evolution of plant cell wall degrading machinery underlies the functional diversity of forest fungi.</title>
        <authorList>
            <consortium name="US DOE Joint Genome Institute (JGI-PGF)"/>
            <person name="Eastwood D.C."/>
            <person name="Floudas D."/>
            <person name="Binder M."/>
            <person name="Majcherczyk A."/>
            <person name="Schneider P."/>
            <person name="Aerts A."/>
            <person name="Asiegbu F.O."/>
            <person name="Baker S.E."/>
            <person name="Barry K."/>
            <person name="Bendiksby M."/>
            <person name="Blumentritt M."/>
            <person name="Coutinho P.M."/>
            <person name="Cullen D."/>
            <person name="Cullen D."/>
            <person name="Gathman A."/>
            <person name="Goodell B."/>
            <person name="Henrissat B."/>
            <person name="Ihrmark K."/>
            <person name="Kauserud H."/>
            <person name="Kohler A."/>
            <person name="LaButti K."/>
            <person name="Lapidus A."/>
            <person name="Lavin J.L."/>
            <person name="Lee Y.-H."/>
            <person name="Lindquist E."/>
            <person name="Lilly W."/>
            <person name="Lucas S."/>
            <person name="Morin E."/>
            <person name="Murat C."/>
            <person name="Oguiza J.A."/>
            <person name="Park J."/>
            <person name="Pisabarro A.G."/>
            <person name="Riley R."/>
            <person name="Rosling A."/>
            <person name="Salamov A."/>
            <person name="Schmidt O."/>
            <person name="Schmutz J."/>
            <person name="Skrede I."/>
            <person name="Stenlid J."/>
            <person name="Wiebenga A."/>
            <person name="Xie X."/>
            <person name="Kues U."/>
            <person name="Hibbett D.S."/>
            <person name="Hoffmeister D."/>
            <person name="Hogberg N."/>
            <person name="Martin F."/>
            <person name="Grigoriev I.V."/>
            <person name="Watkinson S.C."/>
        </authorList>
    </citation>
    <scope>NUCLEOTIDE SEQUENCE</scope>
    <source>
        <strain evidence="2">S7.9</strain>
    </source>
</reference>
<dbReference type="GeneID" id="18817727"/>
<dbReference type="AlphaFoldDB" id="F8NIT9"/>
<feature type="region of interest" description="Disordered" evidence="1">
    <location>
        <begin position="1"/>
        <end position="24"/>
    </location>
</feature>